<feature type="compositionally biased region" description="Low complexity" evidence="15">
    <location>
        <begin position="517"/>
        <end position="526"/>
    </location>
</feature>
<dbReference type="Proteomes" id="UP001302745">
    <property type="component" value="Unassembled WGS sequence"/>
</dbReference>
<feature type="region of interest" description="Disordered" evidence="15">
    <location>
        <begin position="233"/>
        <end position="318"/>
    </location>
</feature>
<evidence type="ECO:0000256" key="4">
    <source>
        <dbReference type="ARBA" id="ARBA00022723"/>
    </source>
</evidence>
<evidence type="ECO:0000256" key="1">
    <source>
        <dbReference type="ARBA" id="ARBA00022499"/>
    </source>
</evidence>
<dbReference type="CDD" id="cd23023">
    <property type="entry name" value="zf-HIT_BCD1"/>
    <property type="match status" value="1"/>
</dbReference>
<dbReference type="PANTHER" id="PTHR13483:SF11">
    <property type="entry name" value="ZINC FINGER HIT DOMAIN-CONTAINING PROTEIN 3"/>
    <property type="match status" value="1"/>
</dbReference>
<proteinExistence type="inferred from homology"/>
<evidence type="ECO:0000256" key="14">
    <source>
        <dbReference type="SAM" id="Coils"/>
    </source>
</evidence>
<reference evidence="17" key="1">
    <citation type="journal article" date="2023" name="Mol. Phylogenet. Evol.">
        <title>Genome-scale phylogeny and comparative genomics of the fungal order Sordariales.</title>
        <authorList>
            <person name="Hensen N."/>
            <person name="Bonometti L."/>
            <person name="Westerberg I."/>
            <person name="Brannstrom I.O."/>
            <person name="Guillou S."/>
            <person name="Cros-Aarteil S."/>
            <person name="Calhoun S."/>
            <person name="Haridas S."/>
            <person name="Kuo A."/>
            <person name="Mondo S."/>
            <person name="Pangilinan J."/>
            <person name="Riley R."/>
            <person name="LaButti K."/>
            <person name="Andreopoulos B."/>
            <person name="Lipzen A."/>
            <person name="Chen C."/>
            <person name="Yan M."/>
            <person name="Daum C."/>
            <person name="Ng V."/>
            <person name="Clum A."/>
            <person name="Steindorff A."/>
            <person name="Ohm R.A."/>
            <person name="Martin F."/>
            <person name="Silar P."/>
            <person name="Natvig D.O."/>
            <person name="Lalanne C."/>
            <person name="Gautier V."/>
            <person name="Ament-Velasquez S.L."/>
            <person name="Kruys A."/>
            <person name="Hutchinson M.I."/>
            <person name="Powell A.J."/>
            <person name="Barry K."/>
            <person name="Miller A.N."/>
            <person name="Grigoriev I.V."/>
            <person name="Debuchy R."/>
            <person name="Gladieux P."/>
            <person name="Hiltunen Thoren M."/>
            <person name="Johannesson H."/>
        </authorList>
    </citation>
    <scope>NUCLEOTIDE SEQUENCE</scope>
    <source>
        <strain evidence="17">CBS 538.74</strain>
    </source>
</reference>
<keyword evidence="3" id="KW-0597">Phosphoprotein</keyword>
<dbReference type="Pfam" id="PF25790">
    <property type="entry name" value="BCD1"/>
    <property type="match status" value="1"/>
</dbReference>
<gene>
    <name evidence="17" type="ORF">C8A00DRAFT_15838</name>
</gene>
<sequence>MSGTVLSTLCSICHTEQPKYKCPRCGARTCSLPCIQKHKTRADCDGVRNPRAFKPLSLLKTDAGIDHDFNFLRSIERARQQAEKDVVEARQLLSEKELRPRNEDKQFQKVWYGDELHHVPVQHQPYNKKHGRSQEGPSFIDGFDKHARRRLRYLGIEAITMPKGMARQRENKTAWNRRTQTLNWQVEWLVYNASDLGFPSQQDEQQPLRILCKSLEGTPLNTALASTLDWHRGQLDRQSRQQQQQHDPTETDDEIADPDDFPSKKRKTHHHGNGNCSNSKKPQPKTQNPTTTTWPAAPYPSQDPPTSAWSSTATVAGEEEPITTKWQFFLLKAGHSTTTTASTTTTTTTGKVLIPLASTETLTTALTGRTVVEFPTIVVLPAGMVVAERLEGFRLGSAERRQPPPPQPPQSARHSAEGGLKAGREGGGGDNNRKRGFEGGYKNQDRGQGRDRDRGRGRGQRGGKRAKFDATRRSSTTREVVAEEPEPRSEAEEGEVDSDGGGAVVAGASGGNGNGGVMDVDGSDSATMVGEEQEEEEGEIQQGRPRGGLVDYGSSDESD</sequence>
<evidence type="ECO:0000256" key="6">
    <source>
        <dbReference type="ARBA" id="ARBA00022833"/>
    </source>
</evidence>
<keyword evidence="18" id="KW-1185">Reference proteome</keyword>
<keyword evidence="14" id="KW-0175">Coiled coil</keyword>
<keyword evidence="2" id="KW-0690">Ribosome biogenesis</keyword>
<evidence type="ECO:0000256" key="12">
    <source>
        <dbReference type="ARBA" id="ARBA00077531"/>
    </source>
</evidence>
<evidence type="ECO:0000256" key="9">
    <source>
        <dbReference type="ARBA" id="ARBA00049654"/>
    </source>
</evidence>
<feature type="compositionally biased region" description="Acidic residues" evidence="15">
    <location>
        <begin position="250"/>
        <end position="260"/>
    </location>
</feature>
<feature type="domain" description="HIT-type" evidence="16">
    <location>
        <begin position="10"/>
        <end position="44"/>
    </location>
</feature>
<dbReference type="GO" id="GO:0008270">
    <property type="term" value="F:zinc ion binding"/>
    <property type="evidence" value="ECO:0007669"/>
    <property type="project" value="UniProtKB-UniRule"/>
</dbReference>
<evidence type="ECO:0000256" key="15">
    <source>
        <dbReference type="SAM" id="MobiDB-lite"/>
    </source>
</evidence>
<evidence type="ECO:0000256" key="3">
    <source>
        <dbReference type="ARBA" id="ARBA00022553"/>
    </source>
</evidence>
<evidence type="ECO:0000256" key="8">
    <source>
        <dbReference type="ARBA" id="ARBA00049598"/>
    </source>
</evidence>
<keyword evidence="5 13" id="KW-0863">Zinc-finger</keyword>
<dbReference type="GO" id="GO:0000463">
    <property type="term" value="P:maturation of LSU-rRNA from tricistronic rRNA transcript (SSU-rRNA, 5.8S rRNA, LSU-rRNA)"/>
    <property type="evidence" value="ECO:0007669"/>
    <property type="project" value="TreeGrafter"/>
</dbReference>
<feature type="compositionally biased region" description="Low complexity" evidence="15">
    <location>
        <begin position="280"/>
        <end position="296"/>
    </location>
</feature>
<feature type="compositionally biased region" description="Basic and acidic residues" evidence="15">
    <location>
        <begin position="431"/>
        <end position="456"/>
    </location>
</feature>
<dbReference type="InterPro" id="IPR057721">
    <property type="entry name" value="BCD1_alpha/beta"/>
</dbReference>
<comment type="function">
    <text evidence="8">Required for box C/D snoRNAs accumulation involved in snoRNA processing, snoRNA transport to the nucleolus and ribosome biogenesis.</text>
</comment>
<dbReference type="Pfam" id="PF04438">
    <property type="entry name" value="zf-HIT"/>
    <property type="match status" value="1"/>
</dbReference>
<dbReference type="EMBL" id="MU856958">
    <property type="protein sequence ID" value="KAK4152881.1"/>
    <property type="molecule type" value="Genomic_DNA"/>
</dbReference>
<evidence type="ECO:0000313" key="18">
    <source>
        <dbReference type="Proteomes" id="UP001302745"/>
    </source>
</evidence>
<dbReference type="GO" id="GO:0070761">
    <property type="term" value="C:pre-snoRNP complex"/>
    <property type="evidence" value="ECO:0007669"/>
    <property type="project" value="TreeGrafter"/>
</dbReference>
<evidence type="ECO:0000313" key="17">
    <source>
        <dbReference type="EMBL" id="KAK4152881.1"/>
    </source>
</evidence>
<dbReference type="PANTHER" id="PTHR13483">
    <property type="entry name" value="BOX C_D SNORNA PROTEIN 1-RELATED"/>
    <property type="match status" value="1"/>
</dbReference>
<protein>
    <recommendedName>
        <fullName evidence="11">Box C/D snoRNA protein 1</fullName>
    </recommendedName>
    <alternativeName>
        <fullName evidence="12">Zinc finger HIT domain-containing protein 6</fullName>
    </alternativeName>
</protein>
<keyword evidence="1" id="KW-1017">Isopeptide bond</keyword>
<evidence type="ECO:0000256" key="10">
    <source>
        <dbReference type="ARBA" id="ARBA00061949"/>
    </source>
</evidence>
<dbReference type="InterPro" id="IPR051639">
    <property type="entry name" value="BCD1"/>
</dbReference>
<evidence type="ECO:0000256" key="7">
    <source>
        <dbReference type="ARBA" id="ARBA00022843"/>
    </source>
</evidence>
<dbReference type="InterPro" id="IPR007529">
    <property type="entry name" value="Znf_HIT"/>
</dbReference>
<keyword evidence="7" id="KW-0832">Ubl conjugation</keyword>
<feature type="region of interest" description="Disordered" evidence="15">
    <location>
        <begin position="396"/>
        <end position="559"/>
    </location>
</feature>
<comment type="subunit">
    <text evidence="10">Interacts with FBL, SNU13, NOP58, NUFIP1, RUVBL1, RUVBL2 and TAF9. Interacts (via HIT-type zinc finger) with the RUVBL1/RUVBL2 complex in the presence of ADP.</text>
</comment>
<keyword evidence="4" id="KW-0479">Metal-binding</keyword>
<accession>A0AAN6VMD6</accession>
<evidence type="ECO:0000256" key="2">
    <source>
        <dbReference type="ARBA" id="ARBA00022517"/>
    </source>
</evidence>
<feature type="compositionally biased region" description="Gly residues" evidence="15">
    <location>
        <begin position="499"/>
        <end position="516"/>
    </location>
</feature>
<dbReference type="Gene3D" id="3.30.60.190">
    <property type="match status" value="1"/>
</dbReference>
<dbReference type="PROSITE" id="PS51083">
    <property type="entry name" value="ZF_HIT"/>
    <property type="match status" value="1"/>
</dbReference>
<evidence type="ECO:0000259" key="16">
    <source>
        <dbReference type="PROSITE" id="PS51083"/>
    </source>
</evidence>
<evidence type="ECO:0000256" key="11">
    <source>
        <dbReference type="ARBA" id="ARBA00068630"/>
    </source>
</evidence>
<organism evidence="17 18">
    <name type="scientific">Chaetomidium leptoderma</name>
    <dbReference type="NCBI Taxonomy" id="669021"/>
    <lineage>
        <taxon>Eukaryota</taxon>
        <taxon>Fungi</taxon>
        <taxon>Dikarya</taxon>
        <taxon>Ascomycota</taxon>
        <taxon>Pezizomycotina</taxon>
        <taxon>Sordariomycetes</taxon>
        <taxon>Sordariomycetidae</taxon>
        <taxon>Sordariales</taxon>
        <taxon>Chaetomiaceae</taxon>
        <taxon>Chaetomidium</taxon>
    </lineage>
</organism>
<comment type="caution">
    <text evidence="17">The sequence shown here is derived from an EMBL/GenBank/DDBJ whole genome shotgun (WGS) entry which is preliminary data.</text>
</comment>
<feature type="compositionally biased region" description="Polar residues" evidence="15">
    <location>
        <begin position="304"/>
        <end position="314"/>
    </location>
</feature>
<evidence type="ECO:0000256" key="5">
    <source>
        <dbReference type="ARBA" id="ARBA00022771"/>
    </source>
</evidence>
<dbReference type="GO" id="GO:0000492">
    <property type="term" value="P:box C/D snoRNP assembly"/>
    <property type="evidence" value="ECO:0007669"/>
    <property type="project" value="TreeGrafter"/>
</dbReference>
<keyword evidence="6" id="KW-0862">Zinc</keyword>
<dbReference type="SUPFAM" id="SSF144232">
    <property type="entry name" value="HIT/MYND zinc finger-like"/>
    <property type="match status" value="1"/>
</dbReference>
<dbReference type="GO" id="GO:0005634">
    <property type="term" value="C:nucleus"/>
    <property type="evidence" value="ECO:0007669"/>
    <property type="project" value="TreeGrafter"/>
</dbReference>
<dbReference type="AlphaFoldDB" id="A0AAN6VMD6"/>
<dbReference type="GO" id="GO:0048254">
    <property type="term" value="P:snoRNA localization"/>
    <property type="evidence" value="ECO:0007669"/>
    <property type="project" value="TreeGrafter"/>
</dbReference>
<feature type="coiled-coil region" evidence="14">
    <location>
        <begin position="72"/>
        <end position="99"/>
    </location>
</feature>
<name>A0AAN6VMD6_9PEZI</name>
<dbReference type="FunFam" id="3.30.60.190:FF:000001">
    <property type="entry name" value="box C/D snoRNA protein 1"/>
    <property type="match status" value="1"/>
</dbReference>
<evidence type="ECO:0000256" key="13">
    <source>
        <dbReference type="PROSITE-ProRule" id="PRU00453"/>
    </source>
</evidence>
<comment type="similarity">
    <text evidence="9">Belongs to the BCD1 family.</text>
</comment>
<reference evidence="17" key="2">
    <citation type="submission" date="2023-05" db="EMBL/GenBank/DDBJ databases">
        <authorList>
            <consortium name="Lawrence Berkeley National Laboratory"/>
            <person name="Steindorff A."/>
            <person name="Hensen N."/>
            <person name="Bonometti L."/>
            <person name="Westerberg I."/>
            <person name="Brannstrom I.O."/>
            <person name="Guillou S."/>
            <person name="Cros-Aarteil S."/>
            <person name="Calhoun S."/>
            <person name="Haridas S."/>
            <person name="Kuo A."/>
            <person name="Mondo S."/>
            <person name="Pangilinan J."/>
            <person name="Riley R."/>
            <person name="Labutti K."/>
            <person name="Andreopoulos B."/>
            <person name="Lipzen A."/>
            <person name="Chen C."/>
            <person name="Yanf M."/>
            <person name="Daum C."/>
            <person name="Ng V."/>
            <person name="Clum A."/>
            <person name="Ohm R."/>
            <person name="Martin F."/>
            <person name="Silar P."/>
            <person name="Natvig D."/>
            <person name="Lalanne C."/>
            <person name="Gautier V."/>
            <person name="Ament-Velasquez S.L."/>
            <person name="Kruys A."/>
            <person name="Hutchinson M.I."/>
            <person name="Powell A.J."/>
            <person name="Barry K."/>
            <person name="Miller A.N."/>
            <person name="Grigoriev I.V."/>
            <person name="Debuchy R."/>
            <person name="Gladieux P."/>
            <person name="Thoren M.H."/>
            <person name="Johannesson H."/>
        </authorList>
    </citation>
    <scope>NUCLEOTIDE SEQUENCE</scope>
    <source>
        <strain evidence="17">CBS 538.74</strain>
    </source>
</reference>